<feature type="domain" description="MlaB-like STAS" evidence="1">
    <location>
        <begin position="14"/>
        <end position="65"/>
    </location>
</feature>
<dbReference type="EMBL" id="BJMV01000008">
    <property type="protein sequence ID" value="GEB85894.1"/>
    <property type="molecule type" value="Genomic_DNA"/>
</dbReference>
<dbReference type="InterPro" id="IPR036513">
    <property type="entry name" value="STAS_dom_sf"/>
</dbReference>
<protein>
    <recommendedName>
        <fullName evidence="1">MlaB-like STAS domain-containing protein</fullName>
    </recommendedName>
</protein>
<dbReference type="RefSeq" id="WP_194298891.1">
    <property type="nucleotide sequence ID" value="NZ_BAPL01000030.1"/>
</dbReference>
<dbReference type="SUPFAM" id="SSF52091">
    <property type="entry name" value="SpoIIaa-like"/>
    <property type="match status" value="1"/>
</dbReference>
<dbReference type="Pfam" id="PF13466">
    <property type="entry name" value="STAS_2"/>
    <property type="match status" value="1"/>
</dbReference>
<keyword evidence="3" id="KW-1185">Reference proteome</keyword>
<evidence type="ECO:0000313" key="2">
    <source>
        <dbReference type="EMBL" id="GEB85894.1"/>
    </source>
</evidence>
<sequence>MAKASGAAVPTVTVTLPERLDTAGAAGLKKLIEDALAQAAPEAVSLDASGVTYVGGLCLQLLLASGCAVATPSESFREAYALFGVGSFLPGQPASSKEQ</sequence>
<dbReference type="Gene3D" id="3.30.750.24">
    <property type="entry name" value="STAS domain"/>
    <property type="match status" value="1"/>
</dbReference>
<evidence type="ECO:0000259" key="1">
    <source>
        <dbReference type="Pfam" id="PF13466"/>
    </source>
</evidence>
<name>A0A4Y3TVX1_9PROT</name>
<proteinExistence type="predicted"/>
<reference evidence="2 3" key="1">
    <citation type="submission" date="2019-06" db="EMBL/GenBank/DDBJ databases">
        <title>Whole genome shotgun sequence of Acetobacter peroxydans NBRC 13755.</title>
        <authorList>
            <person name="Hosoyama A."/>
            <person name="Uohara A."/>
            <person name="Ohji S."/>
            <person name="Ichikawa N."/>
        </authorList>
    </citation>
    <scope>NUCLEOTIDE SEQUENCE [LARGE SCALE GENOMIC DNA]</scope>
    <source>
        <strain evidence="2 3">NBRC 13755</strain>
    </source>
</reference>
<evidence type="ECO:0000313" key="3">
    <source>
        <dbReference type="Proteomes" id="UP000317730"/>
    </source>
</evidence>
<accession>A0A4Y3TVX1</accession>
<dbReference type="AlphaFoldDB" id="A0A4Y3TVX1"/>
<comment type="caution">
    <text evidence="2">The sequence shown here is derived from an EMBL/GenBank/DDBJ whole genome shotgun (WGS) entry which is preliminary data.</text>
</comment>
<gene>
    <name evidence="2" type="ORF">APE01nite_16910</name>
</gene>
<dbReference type="InterPro" id="IPR058548">
    <property type="entry name" value="MlaB-like_STAS"/>
</dbReference>
<dbReference type="Proteomes" id="UP000317730">
    <property type="component" value="Unassembled WGS sequence"/>
</dbReference>
<organism evidence="2 3">
    <name type="scientific">Acetobacter peroxydans</name>
    <dbReference type="NCBI Taxonomy" id="104098"/>
    <lineage>
        <taxon>Bacteria</taxon>
        <taxon>Pseudomonadati</taxon>
        <taxon>Pseudomonadota</taxon>
        <taxon>Alphaproteobacteria</taxon>
        <taxon>Acetobacterales</taxon>
        <taxon>Acetobacteraceae</taxon>
        <taxon>Acetobacter</taxon>
    </lineage>
</organism>